<dbReference type="AlphaFoldDB" id="A0A5E4NQI6"/>
<protein>
    <submittedName>
        <fullName evidence="1">Uncharacterized protein</fullName>
    </submittedName>
</protein>
<evidence type="ECO:0000313" key="2">
    <source>
        <dbReference type="Proteomes" id="UP000325440"/>
    </source>
</evidence>
<proteinExistence type="predicted"/>
<accession>A0A5E4NQI6</accession>
<dbReference type="EMBL" id="CABPRJ010002385">
    <property type="protein sequence ID" value="VVC44681.1"/>
    <property type="molecule type" value="Genomic_DNA"/>
</dbReference>
<keyword evidence="2" id="KW-1185">Reference proteome</keyword>
<evidence type="ECO:0000313" key="1">
    <source>
        <dbReference type="EMBL" id="VVC44681.1"/>
    </source>
</evidence>
<name>A0A5E4NQI6_9HEMI</name>
<gene>
    <name evidence="1" type="ORF">CINCED_3A018613</name>
</gene>
<sequence length="131" mass="14482">MAAVTPVWDFGGTWSSELAGVRFNMDSSITVGVDNNIPVKILQDGKRLIGFLNNKDWMAKANAQYGRYGPVTLFAINPLEKNVAVFVGFAHSQNNKDFVTGVWTMGRNCKSNLDIHQSVFNIPDVLCRDST</sequence>
<reference evidence="1 2" key="1">
    <citation type="submission" date="2019-08" db="EMBL/GenBank/DDBJ databases">
        <authorList>
            <person name="Alioto T."/>
            <person name="Alioto T."/>
            <person name="Gomez Garrido J."/>
        </authorList>
    </citation>
    <scope>NUCLEOTIDE SEQUENCE [LARGE SCALE GENOMIC DNA]</scope>
</reference>
<organism evidence="1 2">
    <name type="scientific">Cinara cedri</name>
    <dbReference type="NCBI Taxonomy" id="506608"/>
    <lineage>
        <taxon>Eukaryota</taxon>
        <taxon>Metazoa</taxon>
        <taxon>Ecdysozoa</taxon>
        <taxon>Arthropoda</taxon>
        <taxon>Hexapoda</taxon>
        <taxon>Insecta</taxon>
        <taxon>Pterygota</taxon>
        <taxon>Neoptera</taxon>
        <taxon>Paraneoptera</taxon>
        <taxon>Hemiptera</taxon>
        <taxon>Sternorrhyncha</taxon>
        <taxon>Aphidomorpha</taxon>
        <taxon>Aphidoidea</taxon>
        <taxon>Aphididae</taxon>
        <taxon>Lachninae</taxon>
        <taxon>Cinara</taxon>
    </lineage>
</organism>
<dbReference type="Proteomes" id="UP000325440">
    <property type="component" value="Unassembled WGS sequence"/>
</dbReference>
<dbReference type="OrthoDB" id="6597681at2759"/>